<feature type="signal peptide" evidence="1">
    <location>
        <begin position="1"/>
        <end position="21"/>
    </location>
</feature>
<keyword evidence="3" id="KW-1185">Reference proteome</keyword>
<keyword evidence="1" id="KW-0732">Signal</keyword>
<dbReference type="AlphaFoldDB" id="A0A8B6GC93"/>
<feature type="chain" id="PRO_5032539318" evidence="1">
    <location>
        <begin position="22"/>
        <end position="131"/>
    </location>
</feature>
<dbReference type="Proteomes" id="UP000596742">
    <property type="component" value="Unassembled WGS sequence"/>
</dbReference>
<gene>
    <name evidence="2" type="ORF">MGAL_10B033694</name>
</gene>
<evidence type="ECO:0000313" key="2">
    <source>
        <dbReference type="EMBL" id="VDI61950.1"/>
    </source>
</evidence>
<sequence length="131" mass="14544">MMCDLSCWITILVLLFSDINSEIYEFDSNGPCCNGTLGYAYYNMPCSSLKCCNSSETVSVSLVNTALGYVFRCTDRSEVKKDCTKRGKLMIDSKVASTKYGTRICCDGLVPKIYFNQPSAALAVECVDYLR</sequence>
<dbReference type="OrthoDB" id="6088898at2759"/>
<evidence type="ECO:0000313" key="3">
    <source>
        <dbReference type="Proteomes" id="UP000596742"/>
    </source>
</evidence>
<name>A0A8B6GC93_MYTGA</name>
<protein>
    <submittedName>
        <fullName evidence="2">Uncharacterized protein</fullName>
    </submittedName>
</protein>
<reference evidence="2" key="1">
    <citation type="submission" date="2018-11" db="EMBL/GenBank/DDBJ databases">
        <authorList>
            <person name="Alioto T."/>
            <person name="Alioto T."/>
        </authorList>
    </citation>
    <scope>NUCLEOTIDE SEQUENCE</scope>
</reference>
<dbReference type="EMBL" id="UYJE01008198">
    <property type="protein sequence ID" value="VDI61950.1"/>
    <property type="molecule type" value="Genomic_DNA"/>
</dbReference>
<evidence type="ECO:0000256" key="1">
    <source>
        <dbReference type="SAM" id="SignalP"/>
    </source>
</evidence>
<accession>A0A8B6GC93</accession>
<comment type="caution">
    <text evidence="2">The sequence shown here is derived from an EMBL/GenBank/DDBJ whole genome shotgun (WGS) entry which is preliminary data.</text>
</comment>
<organism evidence="2 3">
    <name type="scientific">Mytilus galloprovincialis</name>
    <name type="common">Mediterranean mussel</name>
    <dbReference type="NCBI Taxonomy" id="29158"/>
    <lineage>
        <taxon>Eukaryota</taxon>
        <taxon>Metazoa</taxon>
        <taxon>Spiralia</taxon>
        <taxon>Lophotrochozoa</taxon>
        <taxon>Mollusca</taxon>
        <taxon>Bivalvia</taxon>
        <taxon>Autobranchia</taxon>
        <taxon>Pteriomorphia</taxon>
        <taxon>Mytilida</taxon>
        <taxon>Mytiloidea</taxon>
        <taxon>Mytilidae</taxon>
        <taxon>Mytilinae</taxon>
        <taxon>Mytilus</taxon>
    </lineage>
</organism>
<proteinExistence type="predicted"/>